<protein>
    <submittedName>
        <fullName evidence="3">DNA helicase</fullName>
    </submittedName>
</protein>
<evidence type="ECO:0000259" key="1">
    <source>
        <dbReference type="Pfam" id="PF07727"/>
    </source>
</evidence>
<dbReference type="InterPro" id="IPR025476">
    <property type="entry name" value="Helitron_helicase-like"/>
</dbReference>
<dbReference type="PANTHER" id="PTHR10492">
    <property type="match status" value="1"/>
</dbReference>
<feature type="domain" description="Reverse transcriptase Ty1/copia-type" evidence="1">
    <location>
        <begin position="500"/>
        <end position="585"/>
    </location>
</feature>
<dbReference type="InterPro" id="IPR013103">
    <property type="entry name" value="RVT_2"/>
</dbReference>
<gene>
    <name evidence="3" type="ORF">Tci_064766</name>
</gene>
<keyword evidence="3" id="KW-0547">Nucleotide-binding</keyword>
<dbReference type="Pfam" id="PF14214">
    <property type="entry name" value="Helitron_like_N"/>
    <property type="match status" value="1"/>
</dbReference>
<dbReference type="PANTHER" id="PTHR10492:SF96">
    <property type="entry name" value="ATP-DEPENDENT DNA HELICASE"/>
    <property type="match status" value="1"/>
</dbReference>
<dbReference type="EMBL" id="BKCJ010010709">
    <property type="protein sequence ID" value="GEU92788.1"/>
    <property type="molecule type" value="Genomic_DNA"/>
</dbReference>
<name>A0A6L2P2R7_TANCI</name>
<dbReference type="AlphaFoldDB" id="A0A6L2P2R7"/>
<keyword evidence="3" id="KW-0067">ATP-binding</keyword>
<dbReference type="Pfam" id="PF07727">
    <property type="entry name" value="RVT_2"/>
    <property type="match status" value="1"/>
</dbReference>
<dbReference type="GO" id="GO:0004386">
    <property type="term" value="F:helicase activity"/>
    <property type="evidence" value="ECO:0007669"/>
    <property type="project" value="UniProtKB-KW"/>
</dbReference>
<accession>A0A6L2P2R7</accession>
<organism evidence="3">
    <name type="scientific">Tanacetum cinerariifolium</name>
    <name type="common">Dalmatian daisy</name>
    <name type="synonym">Chrysanthemum cinerariifolium</name>
    <dbReference type="NCBI Taxonomy" id="118510"/>
    <lineage>
        <taxon>Eukaryota</taxon>
        <taxon>Viridiplantae</taxon>
        <taxon>Streptophyta</taxon>
        <taxon>Embryophyta</taxon>
        <taxon>Tracheophyta</taxon>
        <taxon>Spermatophyta</taxon>
        <taxon>Magnoliopsida</taxon>
        <taxon>eudicotyledons</taxon>
        <taxon>Gunneridae</taxon>
        <taxon>Pentapetalae</taxon>
        <taxon>asterids</taxon>
        <taxon>campanulids</taxon>
        <taxon>Asterales</taxon>
        <taxon>Asteraceae</taxon>
        <taxon>Asteroideae</taxon>
        <taxon>Anthemideae</taxon>
        <taxon>Anthemidinae</taxon>
        <taxon>Tanacetum</taxon>
    </lineage>
</organism>
<comment type="caution">
    <text evidence="3">The sequence shown here is derived from an EMBL/GenBank/DDBJ whole genome shotgun (WGS) entry which is preliminary data.</text>
</comment>
<sequence length="833" mass="96314">MIDITTEFIIRETLEKAVTNSNSQLTKTWIDLDELYKQKCHAFNGTEEEDVVDHIADFLKILDPIKTYFITITCNVNWPEIKRYMQQFSGLIPADRVDIVACVFEQKVQDFCRFLKERQPFGSVVGLLYTIEFQKRELPHCHTLLWVEPKDKIQHALDVDQYISAELQDSKSDPQGDRQIRIRLDGGIDLDNFILFHTIGTDKIAANIVRPIGETPAETDAASIKRDEIKNFIDRSHQTGCRSFEDIRTVNKRLYLTFRSACKALGLLGDDKEWHTALEEAAFSATSQQLRSLFAQILTFCDVADPLKLWKSYWRRMSDDIPRTMSESLHVKDLYLNDPELEGDVLCELEVILNTFSKTISDYGLPPLSKKHRDTLRNRELMEEKSYNRVYYSKPERNDIRMRTWRNLENLSLENTHKQYAVKRLKENMHLLQPGLTEDERIRAADFTTWLLEICDGKVGKVEDNSEGDSSWKIHQMDVKYAFLNGVLDEVVYIEQPPVENKALVAALYVDDLIFPRNNKRMIDQFRESMTREFDMTDMGVVKYFLGLEVRQGIFGIFVSQTPYAKEILKRYKMKDCNPVVTPMELAFTWASKKQPIVALSTCEAEYVAASWTVCHAIWLRNLLRELENQQEGPTEIKVDNKSTIELVRNHVHHETSKNIDDDIQFLDCSFTTLEIKEAVWDCDTAKSPELDGFTFKFFKKHWAIVEHDIVSYTDKKCGTQSYLCGVLGDQIQSSLIVGLDGKSGAHRGSAAYFRNDDCGTESQSDNMVDNPYGFVIHGIEVLKGNEKVTEVVDVGNWRIDHFWMLRWIVSLCEWNSSVSSMKSSIQSTFRFR</sequence>
<evidence type="ECO:0000313" key="3">
    <source>
        <dbReference type="EMBL" id="GEU92788.1"/>
    </source>
</evidence>
<feature type="domain" description="Helitron helicase-like" evidence="2">
    <location>
        <begin position="67"/>
        <end position="145"/>
    </location>
</feature>
<keyword evidence="3" id="KW-0378">Hydrolase</keyword>
<keyword evidence="3" id="KW-0347">Helicase</keyword>
<reference evidence="3" key="1">
    <citation type="journal article" date="2019" name="Sci. Rep.">
        <title>Draft genome of Tanacetum cinerariifolium, the natural source of mosquito coil.</title>
        <authorList>
            <person name="Yamashiro T."/>
            <person name="Shiraishi A."/>
            <person name="Satake H."/>
            <person name="Nakayama K."/>
        </authorList>
    </citation>
    <scope>NUCLEOTIDE SEQUENCE</scope>
</reference>
<dbReference type="CDD" id="cd09272">
    <property type="entry name" value="RNase_HI_RT_Ty1"/>
    <property type="match status" value="1"/>
</dbReference>
<evidence type="ECO:0000259" key="2">
    <source>
        <dbReference type="Pfam" id="PF14214"/>
    </source>
</evidence>
<proteinExistence type="predicted"/>